<dbReference type="InterPro" id="IPR017896">
    <property type="entry name" value="4Fe4S_Fe-S-bd"/>
</dbReference>
<evidence type="ECO:0000259" key="5">
    <source>
        <dbReference type="PROSITE" id="PS51379"/>
    </source>
</evidence>
<name>F0S1H0_DESTD</name>
<dbReference type="KEGG" id="dte:Dester_1342"/>
<dbReference type="RefSeq" id="WP_013638922.1">
    <property type="nucleotide sequence ID" value="NC_015185.1"/>
</dbReference>
<keyword evidence="1" id="KW-0004">4Fe-4S</keyword>
<dbReference type="PANTHER" id="PTHR42859:SF16">
    <property type="entry name" value="FORMATE HYDROGENLYASE SUBUNIT 2-RELATED"/>
    <property type="match status" value="1"/>
</dbReference>
<evidence type="ECO:0000256" key="1">
    <source>
        <dbReference type="ARBA" id="ARBA00022485"/>
    </source>
</evidence>
<evidence type="ECO:0000256" key="2">
    <source>
        <dbReference type="ARBA" id="ARBA00022723"/>
    </source>
</evidence>
<keyword evidence="7" id="KW-1185">Reference proteome</keyword>
<dbReference type="FunCoup" id="F0S1H0">
    <property type="interactions" value="25"/>
</dbReference>
<dbReference type="InterPro" id="IPR050294">
    <property type="entry name" value="RnfB_subfamily"/>
</dbReference>
<dbReference type="Proteomes" id="UP000007102">
    <property type="component" value="Chromosome"/>
</dbReference>
<dbReference type="AlphaFoldDB" id="F0S1H0"/>
<dbReference type="EMBL" id="CP002543">
    <property type="protein sequence ID" value="ADY73973.1"/>
    <property type="molecule type" value="Genomic_DNA"/>
</dbReference>
<dbReference type="Pfam" id="PF13187">
    <property type="entry name" value="Fer4_9"/>
    <property type="match status" value="1"/>
</dbReference>
<keyword evidence="4" id="KW-0411">Iron-sulfur</keyword>
<evidence type="ECO:0000256" key="3">
    <source>
        <dbReference type="ARBA" id="ARBA00023004"/>
    </source>
</evidence>
<dbReference type="InterPro" id="IPR017900">
    <property type="entry name" value="4Fe4S_Fe_S_CS"/>
</dbReference>
<evidence type="ECO:0000313" key="7">
    <source>
        <dbReference type="Proteomes" id="UP000007102"/>
    </source>
</evidence>
<feature type="domain" description="4Fe-4S ferredoxin-type" evidence="5">
    <location>
        <begin position="11"/>
        <end position="40"/>
    </location>
</feature>
<dbReference type="eggNOG" id="COG1142">
    <property type="taxonomic scope" value="Bacteria"/>
</dbReference>
<dbReference type="Pfam" id="PF12838">
    <property type="entry name" value="Fer4_7"/>
    <property type="match status" value="1"/>
</dbReference>
<proteinExistence type="predicted"/>
<sequence length="215" mass="24405">MAFTVSEGMNSFVMCNPEKCIGCYTCMAACYQSAKERGKVEKPRLILVHTYDGSMPNQCRQCDDAPCANVCPVGALRFGKNYIEVYEEKCIDCKMCVMVCPFGAIRPEEKLMSSDNDSYKSGIFSFFESLVSKRSVAIKCDLCEENPACVKVCPTKALMFVTPSVMEEELIFPRAKKSVSVLVKTEEKQQQERGIKEKKEEKESFLGILRRFYRF</sequence>
<dbReference type="GO" id="GO:0051539">
    <property type="term" value="F:4 iron, 4 sulfur cluster binding"/>
    <property type="evidence" value="ECO:0007669"/>
    <property type="project" value="UniProtKB-KW"/>
</dbReference>
<gene>
    <name evidence="6" type="ordered locus">Dester_1342</name>
</gene>
<keyword evidence="3" id="KW-0408">Iron</keyword>
<dbReference type="CDD" id="cd10554">
    <property type="entry name" value="HycB_like"/>
    <property type="match status" value="1"/>
</dbReference>
<dbReference type="HOGENOM" id="CLU_043374_3_0_0"/>
<dbReference type="PANTHER" id="PTHR42859">
    <property type="entry name" value="OXIDOREDUCTASE"/>
    <property type="match status" value="1"/>
</dbReference>
<dbReference type="PROSITE" id="PS51379">
    <property type="entry name" value="4FE4S_FER_2"/>
    <property type="match status" value="2"/>
</dbReference>
<dbReference type="GO" id="GO:0046872">
    <property type="term" value="F:metal ion binding"/>
    <property type="evidence" value="ECO:0007669"/>
    <property type="project" value="UniProtKB-KW"/>
</dbReference>
<reference evidence="6 7" key="1">
    <citation type="journal article" date="2011" name="Stand. Genomic Sci.">
        <title>Complete genome sequence of the thermophilic sulfur-reducer Desulfurobacterium thermolithotrophum type strain (BSA(T)) from a deep-sea hydrothermal vent.</title>
        <authorList>
            <person name="Goker M."/>
            <person name="Daligault H."/>
            <person name="Mwirichia R."/>
            <person name="Lapidus A."/>
            <person name="Lucas S."/>
            <person name="Deshpande S."/>
            <person name="Pagani I."/>
            <person name="Tapia R."/>
            <person name="Cheng J.F."/>
            <person name="Goodwin L."/>
            <person name="Pitluck S."/>
            <person name="Liolios K."/>
            <person name="Ivanova N."/>
            <person name="Mavromatis K."/>
            <person name="Mikhailova N."/>
            <person name="Pati A."/>
            <person name="Chen A."/>
            <person name="Palaniappan K."/>
            <person name="Han C."/>
            <person name="Land M."/>
            <person name="Hauser L."/>
            <person name="Pan C."/>
            <person name="Brambilla E.M."/>
            <person name="Rohde M."/>
            <person name="Spring S."/>
            <person name="Sikorski J."/>
            <person name="Wirth R."/>
            <person name="Detter J.C."/>
            <person name="Woyke T."/>
            <person name="Bristow J."/>
            <person name="Eisen J.A."/>
            <person name="Markowitz V."/>
            <person name="Hugenholtz P."/>
            <person name="Kyrpides N.C."/>
            <person name="Klenk H.P."/>
        </authorList>
    </citation>
    <scope>NUCLEOTIDE SEQUENCE [LARGE SCALE GENOMIC DNA]</scope>
    <source>
        <strain evidence="7">DSM 11699 / BSA</strain>
    </source>
</reference>
<dbReference type="PROSITE" id="PS00198">
    <property type="entry name" value="4FE4S_FER_1"/>
    <property type="match status" value="1"/>
</dbReference>
<protein>
    <submittedName>
        <fullName evidence="6">4Fe-4S ferredoxin iron-sulfur binding domain-containing protein</fullName>
    </submittedName>
</protein>
<feature type="domain" description="4Fe-4S ferredoxin-type" evidence="5">
    <location>
        <begin position="81"/>
        <end position="110"/>
    </location>
</feature>
<organism evidence="6 7">
    <name type="scientific">Desulfurobacterium thermolithotrophum (strain DSM 11699 / BSA)</name>
    <dbReference type="NCBI Taxonomy" id="868864"/>
    <lineage>
        <taxon>Bacteria</taxon>
        <taxon>Pseudomonadati</taxon>
        <taxon>Aquificota</taxon>
        <taxon>Aquificia</taxon>
        <taxon>Desulfurobacteriales</taxon>
        <taxon>Desulfurobacteriaceae</taxon>
        <taxon>Desulfurobacterium</taxon>
    </lineage>
</organism>
<evidence type="ECO:0000256" key="4">
    <source>
        <dbReference type="ARBA" id="ARBA00023014"/>
    </source>
</evidence>
<dbReference type="STRING" id="868864.Dester_1342"/>
<dbReference type="Gene3D" id="3.30.70.20">
    <property type="match status" value="2"/>
</dbReference>
<accession>F0S1H0</accession>
<dbReference type="InParanoid" id="F0S1H0"/>
<keyword evidence="2" id="KW-0479">Metal-binding</keyword>
<reference evidence="7" key="2">
    <citation type="submission" date="2011-02" db="EMBL/GenBank/DDBJ databases">
        <title>The complete genome of Desulfurobacterium thermolithotrophum DSM 11699.</title>
        <authorList>
            <consortium name="US DOE Joint Genome Institute (JGI-PGF)"/>
            <person name="Lucas S."/>
            <person name="Copeland A."/>
            <person name="Lapidus A."/>
            <person name="Bruce D."/>
            <person name="Goodwin L."/>
            <person name="Pitluck S."/>
            <person name="Kyrpides N."/>
            <person name="Mavromatis K."/>
            <person name="Pagani I."/>
            <person name="Ivanova N."/>
            <person name="Mikhailova N."/>
            <person name="Daligault H."/>
            <person name="Detter J.C."/>
            <person name="Tapia R."/>
            <person name="Han C."/>
            <person name="Land M."/>
            <person name="Hauser L."/>
            <person name="Markowitz V."/>
            <person name="Cheng J.-F."/>
            <person name="Hugenholtz P."/>
            <person name="Woyke T."/>
            <person name="Wu D."/>
            <person name="Spring S."/>
            <person name="Brambilla E."/>
            <person name="Klenk H.-P."/>
            <person name="Eisen J.A."/>
        </authorList>
    </citation>
    <scope>NUCLEOTIDE SEQUENCE [LARGE SCALE GENOMIC DNA]</scope>
    <source>
        <strain evidence="7">DSM 11699 / BSA</strain>
    </source>
</reference>
<dbReference type="OrthoDB" id="9810688at2"/>
<dbReference type="SUPFAM" id="SSF54862">
    <property type="entry name" value="4Fe-4S ferredoxins"/>
    <property type="match status" value="1"/>
</dbReference>
<evidence type="ECO:0000313" key="6">
    <source>
        <dbReference type="EMBL" id="ADY73973.1"/>
    </source>
</evidence>